<dbReference type="KEGG" id="pcor:KS4_19230"/>
<feature type="binding site" evidence="6">
    <location>
        <begin position="114"/>
        <end position="124"/>
    </location>
    <ligand>
        <name>ATP</name>
        <dbReference type="ChEBI" id="CHEBI:30616"/>
    </ligand>
</feature>
<dbReference type="Pfam" id="PF00288">
    <property type="entry name" value="GHMP_kinases_N"/>
    <property type="match status" value="1"/>
</dbReference>
<sequence>MTSRLTHVEPYAEAEMLCPAKVNLALSVGAAQENGYHPIVSWMVAVDFWDQLSVQCIEGIEDRYHISFSEDASVRQAVDWDVEKDLVYKAHQLMKRRVEKKIPPVEVTLKKYIPAGAGLGGGSSDAAGMLVGLNELFELGIGDDDLIAMGAELGCDVGFAVSAFLGKPSAMATGYGEVIEAMTHLEPVHLALIMPNVGCATAEVYNAFDEMSEDHKDVDHDGVWSLIKGGKLKADGPFNDLAEAAEKVQPRLGELRGRIYEAVHKPVHVTGSGSAMFVIGESKEDARKMMDIIVERCDVACIDVQTLKINP</sequence>
<dbReference type="GO" id="GO:0016114">
    <property type="term" value="P:terpenoid biosynthetic process"/>
    <property type="evidence" value="ECO:0007669"/>
    <property type="project" value="UniProtKB-UniRule"/>
</dbReference>
<dbReference type="InterPro" id="IPR020568">
    <property type="entry name" value="Ribosomal_Su5_D2-typ_SF"/>
</dbReference>
<keyword evidence="6" id="KW-0414">Isoprene biosynthesis</keyword>
<keyword evidence="9" id="KW-1185">Reference proteome</keyword>
<dbReference type="RefSeq" id="WP_145077255.1">
    <property type="nucleotide sequence ID" value="NZ_CP036425.1"/>
</dbReference>
<comment type="similarity">
    <text evidence="6">Belongs to the GHMP kinase family. IspE subfamily.</text>
</comment>
<comment type="pathway">
    <text evidence="6">Isoprenoid biosynthesis; isopentenyl diphosphate biosynthesis via DXP pathway; isopentenyl diphosphate from 1-deoxy-D-xylulose 5-phosphate: step 3/6.</text>
</comment>
<dbReference type="AlphaFoldDB" id="A0A517YUE3"/>
<keyword evidence="3 6" id="KW-0547">Nucleotide-binding</keyword>
<evidence type="ECO:0000256" key="5">
    <source>
        <dbReference type="ARBA" id="ARBA00022840"/>
    </source>
</evidence>
<evidence type="ECO:0000256" key="3">
    <source>
        <dbReference type="ARBA" id="ARBA00022741"/>
    </source>
</evidence>
<feature type="domain" description="GHMP kinase N-terminal" evidence="7">
    <location>
        <begin position="86"/>
        <end position="157"/>
    </location>
</feature>
<evidence type="ECO:0000256" key="6">
    <source>
        <dbReference type="HAMAP-Rule" id="MF_00061"/>
    </source>
</evidence>
<dbReference type="Gene3D" id="3.30.230.10">
    <property type="match status" value="1"/>
</dbReference>
<dbReference type="UniPathway" id="UPA00056">
    <property type="reaction ID" value="UER00094"/>
</dbReference>
<dbReference type="Proteomes" id="UP000317369">
    <property type="component" value="Chromosome"/>
</dbReference>
<evidence type="ECO:0000313" key="8">
    <source>
        <dbReference type="EMBL" id="QDU33864.1"/>
    </source>
</evidence>
<dbReference type="EC" id="2.7.1.148" evidence="6"/>
<dbReference type="InterPro" id="IPR036554">
    <property type="entry name" value="GHMP_kinase_C_sf"/>
</dbReference>
<accession>A0A517YUE3</accession>
<dbReference type="SUPFAM" id="SSF55060">
    <property type="entry name" value="GHMP Kinase, C-terminal domain"/>
    <property type="match status" value="1"/>
</dbReference>
<evidence type="ECO:0000256" key="2">
    <source>
        <dbReference type="ARBA" id="ARBA00022679"/>
    </source>
</evidence>
<dbReference type="InterPro" id="IPR006204">
    <property type="entry name" value="GHMP_kinase_N_dom"/>
</dbReference>
<dbReference type="EMBL" id="CP036425">
    <property type="protein sequence ID" value="QDU33864.1"/>
    <property type="molecule type" value="Genomic_DNA"/>
</dbReference>
<comment type="function">
    <text evidence="6">Catalyzes the phosphorylation of the position 2 hydroxy group of 4-diphosphocytidyl-2C-methyl-D-erythritol.</text>
</comment>
<dbReference type="GO" id="GO:0019288">
    <property type="term" value="P:isopentenyl diphosphate biosynthetic process, methylerythritol 4-phosphate pathway"/>
    <property type="evidence" value="ECO:0007669"/>
    <property type="project" value="UniProtKB-UniRule"/>
</dbReference>
<dbReference type="GO" id="GO:0050515">
    <property type="term" value="F:4-(cytidine 5'-diphospho)-2-C-methyl-D-erythritol kinase activity"/>
    <property type="evidence" value="ECO:0007669"/>
    <property type="project" value="UniProtKB-UniRule"/>
</dbReference>
<name>A0A517YUE3_9BACT</name>
<proteinExistence type="inferred from homology"/>
<dbReference type="SUPFAM" id="SSF54211">
    <property type="entry name" value="Ribosomal protein S5 domain 2-like"/>
    <property type="match status" value="1"/>
</dbReference>
<feature type="active site" evidence="6">
    <location>
        <position position="21"/>
    </location>
</feature>
<dbReference type="PANTHER" id="PTHR43527:SF2">
    <property type="entry name" value="4-DIPHOSPHOCYTIDYL-2-C-METHYL-D-ERYTHRITOL KINASE, CHLOROPLASTIC"/>
    <property type="match status" value="1"/>
</dbReference>
<dbReference type="Gene3D" id="3.30.70.890">
    <property type="entry name" value="GHMP kinase, C-terminal domain"/>
    <property type="match status" value="1"/>
</dbReference>
<evidence type="ECO:0000259" key="7">
    <source>
        <dbReference type="Pfam" id="PF00288"/>
    </source>
</evidence>
<comment type="catalytic activity">
    <reaction evidence="6">
        <text>4-CDP-2-C-methyl-D-erythritol + ATP = 4-CDP-2-C-methyl-D-erythritol 2-phosphate + ADP + H(+)</text>
        <dbReference type="Rhea" id="RHEA:18437"/>
        <dbReference type="ChEBI" id="CHEBI:15378"/>
        <dbReference type="ChEBI" id="CHEBI:30616"/>
        <dbReference type="ChEBI" id="CHEBI:57823"/>
        <dbReference type="ChEBI" id="CHEBI:57919"/>
        <dbReference type="ChEBI" id="CHEBI:456216"/>
        <dbReference type="EC" id="2.7.1.148"/>
    </reaction>
</comment>
<dbReference type="PIRSF" id="PIRSF010376">
    <property type="entry name" value="IspE"/>
    <property type="match status" value="1"/>
</dbReference>
<dbReference type="InterPro" id="IPR004424">
    <property type="entry name" value="IspE"/>
</dbReference>
<evidence type="ECO:0000256" key="4">
    <source>
        <dbReference type="ARBA" id="ARBA00022777"/>
    </source>
</evidence>
<gene>
    <name evidence="6 8" type="primary">ispE</name>
    <name evidence="8" type="ORF">KS4_19230</name>
</gene>
<organism evidence="8 9">
    <name type="scientific">Poriferisphaera corsica</name>
    <dbReference type="NCBI Taxonomy" id="2528020"/>
    <lineage>
        <taxon>Bacteria</taxon>
        <taxon>Pseudomonadati</taxon>
        <taxon>Planctomycetota</taxon>
        <taxon>Phycisphaerae</taxon>
        <taxon>Phycisphaerales</taxon>
        <taxon>Phycisphaeraceae</taxon>
        <taxon>Poriferisphaera</taxon>
    </lineage>
</organism>
<keyword evidence="4 6" id="KW-0418">Kinase</keyword>
<protein>
    <recommendedName>
        <fullName evidence="1 6">4-diphosphocytidyl-2-C-methyl-D-erythritol kinase</fullName>
        <shortName evidence="6">CMK</shortName>
        <ecNumber evidence="6">2.7.1.148</ecNumber>
    </recommendedName>
    <alternativeName>
        <fullName evidence="6">4-(cytidine-5'-diphospho)-2-C-methyl-D-erythritol kinase</fullName>
    </alternativeName>
</protein>
<dbReference type="HAMAP" id="MF_00061">
    <property type="entry name" value="IspE"/>
    <property type="match status" value="1"/>
</dbReference>
<dbReference type="NCBIfam" id="TIGR00154">
    <property type="entry name" value="ispE"/>
    <property type="match status" value="1"/>
</dbReference>
<dbReference type="InterPro" id="IPR014721">
    <property type="entry name" value="Ribsml_uS5_D2-typ_fold_subgr"/>
</dbReference>
<keyword evidence="2 6" id="KW-0808">Transferase</keyword>
<reference evidence="8 9" key="1">
    <citation type="submission" date="2019-02" db="EMBL/GenBank/DDBJ databases">
        <title>Deep-cultivation of Planctomycetes and their phenomic and genomic characterization uncovers novel biology.</title>
        <authorList>
            <person name="Wiegand S."/>
            <person name="Jogler M."/>
            <person name="Boedeker C."/>
            <person name="Pinto D."/>
            <person name="Vollmers J."/>
            <person name="Rivas-Marin E."/>
            <person name="Kohn T."/>
            <person name="Peeters S.H."/>
            <person name="Heuer A."/>
            <person name="Rast P."/>
            <person name="Oberbeckmann S."/>
            <person name="Bunk B."/>
            <person name="Jeske O."/>
            <person name="Meyerdierks A."/>
            <person name="Storesund J.E."/>
            <person name="Kallscheuer N."/>
            <person name="Luecker S."/>
            <person name="Lage O.M."/>
            <person name="Pohl T."/>
            <person name="Merkel B.J."/>
            <person name="Hornburger P."/>
            <person name="Mueller R.-W."/>
            <person name="Bruemmer F."/>
            <person name="Labrenz M."/>
            <person name="Spormann A.M."/>
            <person name="Op den Camp H."/>
            <person name="Overmann J."/>
            <person name="Amann R."/>
            <person name="Jetten M.S.M."/>
            <person name="Mascher T."/>
            <person name="Medema M.H."/>
            <person name="Devos D.P."/>
            <person name="Kaster A.-K."/>
            <person name="Ovreas L."/>
            <person name="Rohde M."/>
            <person name="Galperin M.Y."/>
            <person name="Jogler C."/>
        </authorList>
    </citation>
    <scope>NUCLEOTIDE SEQUENCE [LARGE SCALE GENOMIC DNA]</scope>
    <source>
        <strain evidence="8 9">KS4</strain>
    </source>
</reference>
<dbReference type="OrthoDB" id="9809438at2"/>
<keyword evidence="5 6" id="KW-0067">ATP-binding</keyword>
<dbReference type="GO" id="GO:0005524">
    <property type="term" value="F:ATP binding"/>
    <property type="evidence" value="ECO:0007669"/>
    <property type="project" value="UniProtKB-UniRule"/>
</dbReference>
<dbReference type="PANTHER" id="PTHR43527">
    <property type="entry name" value="4-DIPHOSPHOCYTIDYL-2-C-METHYL-D-ERYTHRITOL KINASE, CHLOROPLASTIC"/>
    <property type="match status" value="1"/>
</dbReference>
<evidence type="ECO:0000313" key="9">
    <source>
        <dbReference type="Proteomes" id="UP000317369"/>
    </source>
</evidence>
<feature type="active site" evidence="6">
    <location>
        <position position="156"/>
    </location>
</feature>
<evidence type="ECO:0000256" key="1">
    <source>
        <dbReference type="ARBA" id="ARBA00017473"/>
    </source>
</evidence>